<protein>
    <submittedName>
        <fullName evidence="2">Uncharacterized protein</fullName>
    </submittedName>
</protein>
<gene>
    <name evidence="2" type="ORF">WN51_11491</name>
</gene>
<dbReference type="AlphaFoldDB" id="A0A0M9A9D4"/>
<keyword evidence="3" id="KW-1185">Reference proteome</keyword>
<evidence type="ECO:0000313" key="3">
    <source>
        <dbReference type="Proteomes" id="UP000053105"/>
    </source>
</evidence>
<feature type="region of interest" description="Disordered" evidence="1">
    <location>
        <begin position="90"/>
        <end position="111"/>
    </location>
</feature>
<feature type="compositionally biased region" description="Basic and acidic residues" evidence="1">
    <location>
        <begin position="90"/>
        <end position="101"/>
    </location>
</feature>
<evidence type="ECO:0000256" key="1">
    <source>
        <dbReference type="SAM" id="MobiDB-lite"/>
    </source>
</evidence>
<dbReference type="OrthoDB" id="7613839at2759"/>
<evidence type="ECO:0000313" key="2">
    <source>
        <dbReference type="EMBL" id="KOX79880.1"/>
    </source>
</evidence>
<name>A0A0M9A9D4_9HYME</name>
<proteinExistence type="predicted"/>
<dbReference type="Proteomes" id="UP000053105">
    <property type="component" value="Unassembled WGS sequence"/>
</dbReference>
<dbReference type="EMBL" id="KQ435710">
    <property type="protein sequence ID" value="KOX79880.1"/>
    <property type="molecule type" value="Genomic_DNA"/>
</dbReference>
<sequence length="111" mass="13305">MQMKWEEYNMKYLRQDEGNHTKNHILKKIKNIGILLLYKIGRKLRYVYIIILIMLYKCLQDLEDTAKNTPEDSRGWQRMAVGERRAFFESKEEDGVTERVRPTTANPQARK</sequence>
<accession>A0A0M9A9D4</accession>
<reference evidence="2 3" key="1">
    <citation type="submission" date="2015-07" db="EMBL/GenBank/DDBJ databases">
        <title>The genome of Melipona quadrifasciata.</title>
        <authorList>
            <person name="Pan H."/>
            <person name="Kapheim K."/>
        </authorList>
    </citation>
    <scope>NUCLEOTIDE SEQUENCE [LARGE SCALE GENOMIC DNA]</scope>
    <source>
        <strain evidence="2">0111107301</strain>
        <tissue evidence="2">Whole body</tissue>
    </source>
</reference>
<organism evidence="2 3">
    <name type="scientific">Melipona quadrifasciata</name>
    <dbReference type="NCBI Taxonomy" id="166423"/>
    <lineage>
        <taxon>Eukaryota</taxon>
        <taxon>Metazoa</taxon>
        <taxon>Ecdysozoa</taxon>
        <taxon>Arthropoda</taxon>
        <taxon>Hexapoda</taxon>
        <taxon>Insecta</taxon>
        <taxon>Pterygota</taxon>
        <taxon>Neoptera</taxon>
        <taxon>Endopterygota</taxon>
        <taxon>Hymenoptera</taxon>
        <taxon>Apocrita</taxon>
        <taxon>Aculeata</taxon>
        <taxon>Apoidea</taxon>
        <taxon>Anthophila</taxon>
        <taxon>Apidae</taxon>
        <taxon>Melipona</taxon>
    </lineage>
</organism>